<organism evidence="2 3">
    <name type="scientific">Pseudomonas mandelii JR-1</name>
    <dbReference type="NCBI Taxonomy" id="1147786"/>
    <lineage>
        <taxon>Bacteria</taxon>
        <taxon>Pseudomonadati</taxon>
        <taxon>Pseudomonadota</taxon>
        <taxon>Gammaproteobacteria</taxon>
        <taxon>Pseudomonadales</taxon>
        <taxon>Pseudomonadaceae</taxon>
        <taxon>Pseudomonas</taxon>
    </lineage>
</organism>
<dbReference type="RefSeq" id="WP_010456273.1">
    <property type="nucleotide sequence ID" value="NZ_CP005960.1"/>
</dbReference>
<dbReference type="AlphaFoldDB" id="A0A024EJT8"/>
<dbReference type="HOGENOM" id="CLU_717539_0_0_6"/>
<dbReference type="OrthoDB" id="9812433at2"/>
<feature type="transmembrane region" description="Helical" evidence="1">
    <location>
        <begin position="21"/>
        <end position="38"/>
    </location>
</feature>
<dbReference type="KEGG" id="pman:OU5_5514"/>
<keyword evidence="1" id="KW-0472">Membrane</keyword>
<proteinExistence type="predicted"/>
<dbReference type="EMBL" id="CP005960">
    <property type="protein sequence ID" value="AHZ72593.1"/>
    <property type="molecule type" value="Genomic_DNA"/>
</dbReference>
<evidence type="ECO:0000313" key="3">
    <source>
        <dbReference type="Proteomes" id="UP000026913"/>
    </source>
</evidence>
<gene>
    <name evidence="2" type="ORF">OU5_5514</name>
</gene>
<protein>
    <submittedName>
        <fullName evidence="2">Uncharacterized protein</fullName>
    </submittedName>
</protein>
<sequence length="367" mass="41558">MAISLPSIEFRGRKLDSPISFLILLCGLFLSIAMPLLMHRDPGPDAMTLWTSYVRSDNCNFWNPFSPDRSSYECSAYLLRPTGINLTNAWAYGMLCNLFLTSIPIFIFKRIPITIFLTLCLWGVVRSFFLDNLTKEIIVSVAVIAILFFSFSKRYRAGFFLSALFYGVLIRPYWILFSLVWVGVCVMKKHVSRFSFFVMLFMFYLVIATAIQLLVGYSVSSIRASNNEQRTLGEEGSKSLIVSWINGGDFVSQAVDSMSIFFRLSFPVELILLSGLGQIIFVVLMMMTSLLMFKMMTSSHYKGSTIEPKVKELIAIPLSFLLVQGLFEPDFGSFARHFSMVVPVLFLGLGLQLRSKKPESVESSVQR</sequence>
<evidence type="ECO:0000256" key="1">
    <source>
        <dbReference type="SAM" id="Phobius"/>
    </source>
</evidence>
<evidence type="ECO:0000313" key="2">
    <source>
        <dbReference type="EMBL" id="AHZ72593.1"/>
    </source>
</evidence>
<feature type="transmembrane region" description="Helical" evidence="1">
    <location>
        <begin position="194"/>
        <end position="219"/>
    </location>
</feature>
<dbReference type="Proteomes" id="UP000026913">
    <property type="component" value="Chromosome"/>
</dbReference>
<keyword evidence="1" id="KW-0812">Transmembrane</keyword>
<accession>A0A024EJT8</accession>
<feature type="transmembrane region" description="Helical" evidence="1">
    <location>
        <begin position="270"/>
        <end position="293"/>
    </location>
</feature>
<reference evidence="2 3" key="1">
    <citation type="journal article" date="2012" name="J. Bacteriol.">
        <title>Genome sequence of cold-adapted Pseudomonas mandelii strain JR-1.</title>
        <authorList>
            <person name="Jang S.H."/>
            <person name="Kim J."/>
            <person name="Kim J."/>
            <person name="Hong S."/>
            <person name="Lee C."/>
        </authorList>
    </citation>
    <scope>NUCLEOTIDE SEQUENCE [LARGE SCALE GENOMIC DNA]</scope>
    <source>
        <strain evidence="2 3">JR-1</strain>
    </source>
</reference>
<keyword evidence="1" id="KW-1133">Transmembrane helix</keyword>
<feature type="transmembrane region" description="Helical" evidence="1">
    <location>
        <begin position="136"/>
        <end position="152"/>
    </location>
</feature>
<dbReference type="GeneID" id="46431451"/>
<feature type="transmembrane region" description="Helical" evidence="1">
    <location>
        <begin position="89"/>
        <end position="108"/>
    </location>
</feature>
<feature type="transmembrane region" description="Helical" evidence="1">
    <location>
        <begin position="159"/>
        <end position="182"/>
    </location>
</feature>
<name>A0A024EJT8_9PSED</name>